<proteinExistence type="predicted"/>
<sequence length="215" mass="24569">MKLIRVAALCLALSLTLPGYTKNPPIAGPLRVHSKNPRYFTNASGRAVYLTGSHTWSNFKDMGKTDPPAPFDFNGYLDFLQRYNHNFIRLWTWELSKYSYKGGTMTYVRPFPWKRTGPRKALDGKPKFDLKKFNQKYFDRLRSRVIAAAKRRIYVSIMLFEGHGLHASLPPWCWDGHPFNVKNNVNAINGDLDGDGRGIETHTLKNHAVTALQKA</sequence>
<gene>
    <name evidence="1" type="ORF">S12H4_45094</name>
</gene>
<reference evidence="1" key="1">
    <citation type="journal article" date="2014" name="Front. Microbiol.">
        <title>High frequency of phylogenetically diverse reductive dehalogenase-homologous genes in deep subseafloor sedimentary metagenomes.</title>
        <authorList>
            <person name="Kawai M."/>
            <person name="Futagami T."/>
            <person name="Toyoda A."/>
            <person name="Takaki Y."/>
            <person name="Nishi S."/>
            <person name="Hori S."/>
            <person name="Arai W."/>
            <person name="Tsubouchi T."/>
            <person name="Morono Y."/>
            <person name="Uchiyama I."/>
            <person name="Ito T."/>
            <person name="Fujiyama A."/>
            <person name="Inagaki F."/>
            <person name="Takami H."/>
        </authorList>
    </citation>
    <scope>NUCLEOTIDE SEQUENCE</scope>
    <source>
        <strain evidence="1">Expedition CK06-06</strain>
    </source>
</reference>
<comment type="caution">
    <text evidence="1">The sequence shown here is derived from an EMBL/GenBank/DDBJ whole genome shotgun (WGS) entry which is preliminary data.</text>
</comment>
<dbReference type="EMBL" id="BARW01027847">
    <property type="protein sequence ID" value="GAJ06449.1"/>
    <property type="molecule type" value="Genomic_DNA"/>
</dbReference>
<accession>X1TMI3</accession>
<name>X1TMI3_9ZZZZ</name>
<protein>
    <submittedName>
        <fullName evidence="1">Uncharacterized protein</fullName>
    </submittedName>
</protein>
<organism evidence="1">
    <name type="scientific">marine sediment metagenome</name>
    <dbReference type="NCBI Taxonomy" id="412755"/>
    <lineage>
        <taxon>unclassified sequences</taxon>
        <taxon>metagenomes</taxon>
        <taxon>ecological metagenomes</taxon>
    </lineage>
</organism>
<dbReference type="Gene3D" id="3.20.20.80">
    <property type="entry name" value="Glycosidases"/>
    <property type="match status" value="1"/>
</dbReference>
<feature type="non-terminal residue" evidence="1">
    <location>
        <position position="215"/>
    </location>
</feature>
<evidence type="ECO:0000313" key="1">
    <source>
        <dbReference type="EMBL" id="GAJ06449.1"/>
    </source>
</evidence>
<dbReference type="AlphaFoldDB" id="X1TMI3"/>